<evidence type="ECO:0000313" key="3">
    <source>
        <dbReference type="Proteomes" id="UP000078237"/>
    </source>
</evidence>
<reference evidence="2 3" key="1">
    <citation type="journal article" date="2016" name="Genome Announc.">
        <title>Genome Sequence of Madurella mycetomatis mm55, Isolated from a Human Mycetoma Case in Sudan.</title>
        <authorList>
            <person name="Smit S."/>
            <person name="Derks M.F."/>
            <person name="Bervoets S."/>
            <person name="Fahal A."/>
            <person name="van Leeuwen W."/>
            <person name="van Belkum A."/>
            <person name="van de Sande W.W."/>
        </authorList>
    </citation>
    <scope>NUCLEOTIDE SEQUENCE [LARGE SCALE GENOMIC DNA]</scope>
    <source>
        <strain evidence="3">mm55</strain>
    </source>
</reference>
<keyword evidence="3" id="KW-1185">Reference proteome</keyword>
<dbReference type="AlphaFoldDB" id="A0A175W6X6"/>
<accession>A0A175W6X6</accession>
<name>A0A175W6X6_9PEZI</name>
<proteinExistence type="predicted"/>
<evidence type="ECO:0000256" key="1">
    <source>
        <dbReference type="SAM" id="MobiDB-lite"/>
    </source>
</evidence>
<organism evidence="2 3">
    <name type="scientific">Madurella mycetomatis</name>
    <dbReference type="NCBI Taxonomy" id="100816"/>
    <lineage>
        <taxon>Eukaryota</taxon>
        <taxon>Fungi</taxon>
        <taxon>Dikarya</taxon>
        <taxon>Ascomycota</taxon>
        <taxon>Pezizomycotina</taxon>
        <taxon>Sordariomycetes</taxon>
        <taxon>Sordariomycetidae</taxon>
        <taxon>Sordariales</taxon>
        <taxon>Sordariales incertae sedis</taxon>
        <taxon>Madurella</taxon>
    </lineage>
</organism>
<dbReference type="EMBL" id="LCTW02000085">
    <property type="protein sequence ID" value="KXX79496.1"/>
    <property type="molecule type" value="Genomic_DNA"/>
</dbReference>
<dbReference type="Proteomes" id="UP000078237">
    <property type="component" value="Unassembled WGS sequence"/>
</dbReference>
<gene>
    <name evidence="2" type="ORF">MMYC01_205204</name>
</gene>
<evidence type="ECO:0000313" key="2">
    <source>
        <dbReference type="EMBL" id="KXX79496.1"/>
    </source>
</evidence>
<sequence>MTPTATHIYHNFMISRQKFYLDRNHASSRYLRKCSCGFIFVTELKQTNSVFVGLFATVDDPHEPVVIKKLWGLIAYKLATSTGAPWRRRSSPAHSPTFSSSASSL</sequence>
<feature type="region of interest" description="Disordered" evidence="1">
    <location>
        <begin position="83"/>
        <end position="105"/>
    </location>
</feature>
<feature type="compositionally biased region" description="Low complexity" evidence="1">
    <location>
        <begin position="92"/>
        <end position="105"/>
    </location>
</feature>
<comment type="caution">
    <text evidence="2">The sequence shown here is derived from an EMBL/GenBank/DDBJ whole genome shotgun (WGS) entry which is preliminary data.</text>
</comment>
<protein>
    <submittedName>
        <fullName evidence="2">Uncharacterized protein</fullName>
    </submittedName>
</protein>
<dbReference type="VEuPathDB" id="FungiDB:MMYC01_205204"/>